<dbReference type="Proteomes" id="UP000317494">
    <property type="component" value="Unassembled WGS sequence"/>
</dbReference>
<feature type="region of interest" description="Disordered" evidence="1">
    <location>
        <begin position="368"/>
        <end position="394"/>
    </location>
</feature>
<reference evidence="4 5" key="1">
    <citation type="journal article" date="2019" name="Sci. Rep.">
        <title>Comparative genomics of chytrid fungi reveal insights into the obligate biotrophic and pathogenic lifestyle of Synchytrium endobioticum.</title>
        <authorList>
            <person name="van de Vossenberg B.T.L.H."/>
            <person name="Warris S."/>
            <person name="Nguyen H.D.T."/>
            <person name="van Gent-Pelzer M.P.E."/>
            <person name="Joly D.L."/>
            <person name="van de Geest H.C."/>
            <person name="Bonants P.J.M."/>
            <person name="Smith D.S."/>
            <person name="Levesque C.A."/>
            <person name="van der Lee T.A.J."/>
        </authorList>
    </citation>
    <scope>NUCLEOTIDE SEQUENCE [LARGE SCALE GENOMIC DNA]</scope>
    <source>
        <strain evidence="2 5">LEV6574</strain>
        <strain evidence="3 4">MB42</strain>
    </source>
</reference>
<evidence type="ECO:0000313" key="4">
    <source>
        <dbReference type="Proteomes" id="UP000317494"/>
    </source>
</evidence>
<proteinExistence type="predicted"/>
<comment type="caution">
    <text evidence="2">The sequence shown here is derived from an EMBL/GenBank/DDBJ whole genome shotgun (WGS) entry which is preliminary data.</text>
</comment>
<feature type="compositionally biased region" description="Polar residues" evidence="1">
    <location>
        <begin position="112"/>
        <end position="122"/>
    </location>
</feature>
<name>A0A507D8A5_9FUNG</name>
<dbReference type="Proteomes" id="UP000320475">
    <property type="component" value="Unassembled WGS sequence"/>
</dbReference>
<dbReference type="EMBL" id="QEAM01000071">
    <property type="protein sequence ID" value="TPX47696.1"/>
    <property type="molecule type" value="Genomic_DNA"/>
</dbReference>
<evidence type="ECO:0000256" key="1">
    <source>
        <dbReference type="SAM" id="MobiDB-lite"/>
    </source>
</evidence>
<dbReference type="AlphaFoldDB" id="A0A507D8A5"/>
<protein>
    <submittedName>
        <fullName evidence="2">Uncharacterized protein</fullName>
    </submittedName>
</protein>
<evidence type="ECO:0000313" key="2">
    <source>
        <dbReference type="EMBL" id="TPX47696.1"/>
    </source>
</evidence>
<dbReference type="VEuPathDB" id="FungiDB:SeMB42_g01781"/>
<sequence length="394" mass="43920">MDGGKLPSDKDTLIFQRVMDHAVETPFLRKKFHKKTPYTLLARSLSTVVTCQDDDAILKSPTLQAAARHSKLHQPTAVVGLGHNCPIPDEAIDRTNREYDMDKLIKRRRIASPSQTPSSSYVHRTMPMDQSPTDHDIIDEEYEEYGQSGDYEHWVDPSLDQSQAVGITVDTWDAALIPSSNHNDENNRNLSPLRDAENSIELIRHRSSSVTDSSSVSSVIAPTTPPSERRKIPFRERSVSKMKEYQDLLGQKWVVDPRKSTVDSSIKIEGLVLPSRNRPCDEFFFSQESDPEAAMSVNTPVSNRSRRRNSNSILTSPTYRRNSAGHKNLLAAFNQAPPCKGMPSFKKGIMHYNKYLPIMPSSRRTSIMSSVSSSTGGAPAVTPSTPEGVPFISP</sequence>
<keyword evidence="4" id="KW-1185">Reference proteome</keyword>
<evidence type="ECO:0000313" key="5">
    <source>
        <dbReference type="Proteomes" id="UP000320475"/>
    </source>
</evidence>
<feature type="region of interest" description="Disordered" evidence="1">
    <location>
        <begin position="291"/>
        <end position="321"/>
    </location>
</feature>
<evidence type="ECO:0000313" key="3">
    <source>
        <dbReference type="EMBL" id="TPX51898.1"/>
    </source>
</evidence>
<feature type="region of interest" description="Disordered" evidence="1">
    <location>
        <begin position="110"/>
        <end position="130"/>
    </location>
</feature>
<dbReference type="EMBL" id="QEAN01000049">
    <property type="protein sequence ID" value="TPX51898.1"/>
    <property type="molecule type" value="Genomic_DNA"/>
</dbReference>
<feature type="compositionally biased region" description="Low complexity" evidence="1">
    <location>
        <begin position="368"/>
        <end position="381"/>
    </location>
</feature>
<gene>
    <name evidence="2" type="ORF">SeLEV6574_g02519</name>
    <name evidence="3" type="ORF">SeMB42_g01781</name>
</gene>
<accession>A0A507D8A5</accession>
<organism evidence="2 5">
    <name type="scientific">Synchytrium endobioticum</name>
    <dbReference type="NCBI Taxonomy" id="286115"/>
    <lineage>
        <taxon>Eukaryota</taxon>
        <taxon>Fungi</taxon>
        <taxon>Fungi incertae sedis</taxon>
        <taxon>Chytridiomycota</taxon>
        <taxon>Chytridiomycota incertae sedis</taxon>
        <taxon>Chytridiomycetes</taxon>
        <taxon>Synchytriales</taxon>
        <taxon>Synchytriaceae</taxon>
        <taxon>Synchytrium</taxon>
    </lineage>
</organism>